<evidence type="ECO:0000256" key="1">
    <source>
        <dbReference type="ARBA" id="ARBA00023012"/>
    </source>
</evidence>
<dbReference type="Pfam" id="PF01627">
    <property type="entry name" value="Hpt"/>
    <property type="match status" value="1"/>
</dbReference>
<dbReference type="OrthoDB" id="7065606at2"/>
<dbReference type="GO" id="GO:0000160">
    <property type="term" value="P:phosphorelay signal transduction system"/>
    <property type="evidence" value="ECO:0007669"/>
    <property type="project" value="UniProtKB-KW"/>
</dbReference>
<dbReference type="InterPro" id="IPR008207">
    <property type="entry name" value="Sig_transdc_His_kin_Hpt_dom"/>
</dbReference>
<dbReference type="SUPFAM" id="SSF47226">
    <property type="entry name" value="Histidine-containing phosphotransfer domain, HPT domain"/>
    <property type="match status" value="1"/>
</dbReference>
<keyword evidence="4" id="KW-0808">Transferase</keyword>
<dbReference type="AlphaFoldDB" id="A0A443Z7X3"/>
<organism evidence="4 5">
    <name type="scientific">Pseudidiomarina gelatinasegens</name>
    <dbReference type="NCBI Taxonomy" id="2487740"/>
    <lineage>
        <taxon>Bacteria</taxon>
        <taxon>Pseudomonadati</taxon>
        <taxon>Pseudomonadota</taxon>
        <taxon>Gammaproteobacteria</taxon>
        <taxon>Alteromonadales</taxon>
        <taxon>Idiomarinaceae</taxon>
        <taxon>Pseudidiomarina</taxon>
    </lineage>
</organism>
<accession>A0A443Z7X3</accession>
<dbReference type="InterPro" id="IPR036641">
    <property type="entry name" value="HPT_dom_sf"/>
</dbReference>
<feature type="domain" description="HPt" evidence="3">
    <location>
        <begin position="24"/>
        <end position="115"/>
    </location>
</feature>
<sequence length="122" mass="14471">MITMDKETTMLDEKLLDQYYELLGSDGVREMYDTFNDNIGGYLDHLKHLVGKRDEGDTRRQAHKVKGACRSVGLAQLASQMERLEREEWHWQDADDLLEQWVIELPLHQHQLRRWLHARGIQ</sequence>
<evidence type="ECO:0000313" key="5">
    <source>
        <dbReference type="Proteomes" id="UP000288789"/>
    </source>
</evidence>
<evidence type="ECO:0000256" key="2">
    <source>
        <dbReference type="PROSITE-ProRule" id="PRU00110"/>
    </source>
</evidence>
<gene>
    <name evidence="4" type="ORF">EGC76_02060</name>
</gene>
<protein>
    <submittedName>
        <fullName evidence="4">Histidine kinase</fullName>
    </submittedName>
</protein>
<keyword evidence="1" id="KW-0902">Two-component regulatory system</keyword>
<dbReference type="GO" id="GO:0004672">
    <property type="term" value="F:protein kinase activity"/>
    <property type="evidence" value="ECO:0007669"/>
    <property type="project" value="UniProtKB-ARBA"/>
</dbReference>
<dbReference type="EMBL" id="RSFE01000001">
    <property type="protein sequence ID" value="RWU13024.1"/>
    <property type="molecule type" value="Genomic_DNA"/>
</dbReference>
<name>A0A443Z7X3_9GAMM</name>
<reference evidence="4 5" key="1">
    <citation type="submission" date="2018-12" db="EMBL/GenBank/DDBJ databases">
        <authorList>
            <person name="Li A."/>
            <person name="Zhang M."/>
            <person name="Zhu H."/>
        </authorList>
    </citation>
    <scope>NUCLEOTIDE SEQUENCE [LARGE SCALE GENOMIC DNA]</scope>
    <source>
        <strain evidence="4 5">R04H25</strain>
    </source>
</reference>
<dbReference type="Gene3D" id="1.20.120.160">
    <property type="entry name" value="HPT domain"/>
    <property type="match status" value="1"/>
</dbReference>
<evidence type="ECO:0000313" key="4">
    <source>
        <dbReference type="EMBL" id="RWU13024.1"/>
    </source>
</evidence>
<keyword evidence="4" id="KW-0418">Kinase</keyword>
<dbReference type="PROSITE" id="PS50894">
    <property type="entry name" value="HPT"/>
    <property type="match status" value="1"/>
</dbReference>
<evidence type="ECO:0000259" key="3">
    <source>
        <dbReference type="PROSITE" id="PS50894"/>
    </source>
</evidence>
<keyword evidence="2" id="KW-0597">Phosphoprotein</keyword>
<feature type="modified residue" description="Phosphohistidine" evidence="2">
    <location>
        <position position="63"/>
    </location>
</feature>
<comment type="caution">
    <text evidence="4">The sequence shown here is derived from an EMBL/GenBank/DDBJ whole genome shotgun (WGS) entry which is preliminary data.</text>
</comment>
<proteinExistence type="predicted"/>
<keyword evidence="5" id="KW-1185">Reference proteome</keyword>
<dbReference type="Proteomes" id="UP000288789">
    <property type="component" value="Unassembled WGS sequence"/>
</dbReference>